<reference evidence="2" key="1">
    <citation type="journal article" date="2021" name="Proc. Natl. Acad. Sci. U.S.A.">
        <title>A Catalog of Tens of Thousands of Viruses from Human Metagenomes Reveals Hidden Associations with Chronic Diseases.</title>
        <authorList>
            <person name="Tisza M.J."/>
            <person name="Buck C.B."/>
        </authorList>
    </citation>
    <scope>NUCLEOTIDE SEQUENCE</scope>
    <source>
        <strain evidence="2">Cti3G1</strain>
    </source>
</reference>
<protein>
    <submittedName>
        <fullName evidence="2">Uncharacterized protein</fullName>
    </submittedName>
</protein>
<name>A0A8S5U997_9CAUD</name>
<keyword evidence="1" id="KW-1133">Transmembrane helix</keyword>
<sequence length="49" mass="5861">MEKIDWNKLIVWLVLLVISLGFWVLVFRFWFVAAIIIGIIVAFIRKELK</sequence>
<proteinExistence type="predicted"/>
<organism evidence="2">
    <name type="scientific">Herelleviridae sp. cti3G1</name>
    <dbReference type="NCBI Taxonomy" id="2825831"/>
    <lineage>
        <taxon>Viruses</taxon>
        <taxon>Duplodnaviria</taxon>
        <taxon>Heunggongvirae</taxon>
        <taxon>Uroviricota</taxon>
        <taxon>Caudoviricetes</taxon>
        <taxon>Herelleviridae</taxon>
    </lineage>
</organism>
<dbReference type="EMBL" id="BK016041">
    <property type="protein sequence ID" value="DAF90978.1"/>
    <property type="molecule type" value="Genomic_DNA"/>
</dbReference>
<keyword evidence="1" id="KW-0472">Membrane</keyword>
<keyword evidence="1" id="KW-0812">Transmembrane</keyword>
<evidence type="ECO:0000313" key="2">
    <source>
        <dbReference type="EMBL" id="DAF90978.1"/>
    </source>
</evidence>
<feature type="transmembrane region" description="Helical" evidence="1">
    <location>
        <begin position="12"/>
        <end position="44"/>
    </location>
</feature>
<evidence type="ECO:0000256" key="1">
    <source>
        <dbReference type="SAM" id="Phobius"/>
    </source>
</evidence>
<accession>A0A8S5U997</accession>